<organism evidence="1 2">
    <name type="scientific">Aliidongia dinghuensis</name>
    <dbReference type="NCBI Taxonomy" id="1867774"/>
    <lineage>
        <taxon>Bacteria</taxon>
        <taxon>Pseudomonadati</taxon>
        <taxon>Pseudomonadota</taxon>
        <taxon>Alphaproteobacteria</taxon>
        <taxon>Rhodospirillales</taxon>
        <taxon>Dongiaceae</taxon>
        <taxon>Aliidongia</taxon>
    </lineage>
</organism>
<comment type="caution">
    <text evidence="1">The sequence shown here is derived from an EMBL/GenBank/DDBJ whole genome shotgun (WGS) entry which is preliminary data.</text>
</comment>
<evidence type="ECO:0000313" key="2">
    <source>
        <dbReference type="Proteomes" id="UP000646365"/>
    </source>
</evidence>
<name>A0A8J2YQ75_9PROT</name>
<dbReference type="GO" id="GO:0016757">
    <property type="term" value="F:glycosyltransferase activity"/>
    <property type="evidence" value="ECO:0007669"/>
    <property type="project" value="InterPro"/>
</dbReference>
<dbReference type="RefSeq" id="WP_189042153.1">
    <property type="nucleotide sequence ID" value="NZ_BMJQ01000001.1"/>
</dbReference>
<sequence length="456" mass="50564">MEIGKMAIAAAALIEAGDVEAAQVQIVDRLRERPEDPALWAEAGFFLQHIGSDEDALGCLERAWALGGRDIRIPYYQGLASRALGRPAEAESHFRQALARDDRYGDAWQHLGLALAYQGRFDEAVACLEAARVRLEDGASLGDRIWRTRFQAGQWDEAWRLCEASVPADLDERWQQMHGTGHRRWRGEPLAGQEIVLFSHGGNGDTIHYFRYLDRVLAAGPERVTLLVQPGLVSLLRASPAVVRAGAERVRVLEDAAALEDRPGYFMWFEGLAMLHRARPDDVPSQPYLMPPPERAAVWAERLGGTGRKIGVVWRGSPAMPEDHWRSVPLDQVEPLFGVAGTRWFALQPGPLPEDEAAILARAGVADLSADLADFTETAAILANLDLLITIDSAPAHLGGALGRPTWMLNRASSEWRWGWRQTESFWYPSMRLFNQEHLGDWAPAIAEVRQALVAG</sequence>
<gene>
    <name evidence="1" type="ORF">GCM10011611_05290</name>
</gene>
<dbReference type="AlphaFoldDB" id="A0A8J2YQ75"/>
<reference evidence="1" key="2">
    <citation type="submission" date="2020-09" db="EMBL/GenBank/DDBJ databases">
        <authorList>
            <person name="Sun Q."/>
            <person name="Zhou Y."/>
        </authorList>
    </citation>
    <scope>NUCLEOTIDE SEQUENCE</scope>
    <source>
        <strain evidence="1">CGMCC 1.15725</strain>
    </source>
</reference>
<dbReference type="Gene3D" id="3.40.50.2000">
    <property type="entry name" value="Glycogen Phosphorylase B"/>
    <property type="match status" value="1"/>
</dbReference>
<evidence type="ECO:0008006" key="3">
    <source>
        <dbReference type="Google" id="ProtNLM"/>
    </source>
</evidence>
<proteinExistence type="predicted"/>
<dbReference type="InterPro" id="IPR019734">
    <property type="entry name" value="TPR_rpt"/>
</dbReference>
<evidence type="ECO:0000313" key="1">
    <source>
        <dbReference type="EMBL" id="GGF02761.1"/>
    </source>
</evidence>
<protein>
    <recommendedName>
        <fullName evidence="3">Tetratricopeptide repeat protein</fullName>
    </recommendedName>
</protein>
<dbReference type="InterPro" id="IPR002201">
    <property type="entry name" value="Glyco_trans_9"/>
</dbReference>
<dbReference type="Gene3D" id="1.25.40.10">
    <property type="entry name" value="Tetratricopeptide repeat domain"/>
    <property type="match status" value="1"/>
</dbReference>
<dbReference type="Proteomes" id="UP000646365">
    <property type="component" value="Unassembled WGS sequence"/>
</dbReference>
<accession>A0A8J2YQ75</accession>
<dbReference type="InterPro" id="IPR011990">
    <property type="entry name" value="TPR-like_helical_dom_sf"/>
</dbReference>
<keyword evidence="2" id="KW-1185">Reference proteome</keyword>
<dbReference type="SUPFAM" id="SSF48452">
    <property type="entry name" value="TPR-like"/>
    <property type="match status" value="1"/>
</dbReference>
<dbReference type="Pfam" id="PF01075">
    <property type="entry name" value="Glyco_transf_9"/>
    <property type="match status" value="1"/>
</dbReference>
<dbReference type="SMART" id="SM00028">
    <property type="entry name" value="TPR"/>
    <property type="match status" value="2"/>
</dbReference>
<dbReference type="Pfam" id="PF14559">
    <property type="entry name" value="TPR_19"/>
    <property type="match status" value="1"/>
</dbReference>
<dbReference type="SUPFAM" id="SSF53756">
    <property type="entry name" value="UDP-Glycosyltransferase/glycogen phosphorylase"/>
    <property type="match status" value="1"/>
</dbReference>
<reference evidence="1" key="1">
    <citation type="journal article" date="2014" name="Int. J. Syst. Evol. Microbiol.">
        <title>Complete genome sequence of Corynebacterium casei LMG S-19264T (=DSM 44701T), isolated from a smear-ripened cheese.</title>
        <authorList>
            <consortium name="US DOE Joint Genome Institute (JGI-PGF)"/>
            <person name="Walter F."/>
            <person name="Albersmeier A."/>
            <person name="Kalinowski J."/>
            <person name="Ruckert C."/>
        </authorList>
    </citation>
    <scope>NUCLEOTIDE SEQUENCE</scope>
    <source>
        <strain evidence="1">CGMCC 1.15725</strain>
    </source>
</reference>
<dbReference type="EMBL" id="BMJQ01000001">
    <property type="protein sequence ID" value="GGF02761.1"/>
    <property type="molecule type" value="Genomic_DNA"/>
</dbReference>